<reference evidence="8" key="2">
    <citation type="journal article" date="2019" name="Int. J. Syst. Evol. Microbiol.">
        <title>The Global Catalogue of Microorganisms (GCM) 10K type strain sequencing project: providing services to taxonomists for standard genome sequencing and annotation.</title>
        <authorList>
            <consortium name="The Broad Institute Genomics Platform"/>
            <consortium name="The Broad Institute Genome Sequencing Center for Infectious Disease"/>
            <person name="Wu L."/>
            <person name="Ma J."/>
        </authorList>
    </citation>
    <scope>NUCLEOTIDE SEQUENCE [LARGE SCALE GENOMIC DNA]</scope>
    <source>
        <strain evidence="8">NBRC 107715</strain>
    </source>
</reference>
<keyword evidence="1" id="KW-0805">Transcription regulation</keyword>
<evidence type="ECO:0000259" key="4">
    <source>
        <dbReference type="PROSITE" id="PS51063"/>
    </source>
</evidence>
<comment type="caution">
    <text evidence="5">The sequence shown here is derived from an EMBL/GenBank/DDBJ whole genome shotgun (WGS) entry which is preliminary data.</text>
</comment>
<accession>A0A512JCN4</accession>
<evidence type="ECO:0000256" key="2">
    <source>
        <dbReference type="ARBA" id="ARBA00023125"/>
    </source>
</evidence>
<dbReference type="EMBL" id="BJZU01000174">
    <property type="protein sequence ID" value="GEP07685.1"/>
    <property type="molecule type" value="Genomic_DNA"/>
</dbReference>
<dbReference type="PROSITE" id="PS51063">
    <property type="entry name" value="HTH_CRP_2"/>
    <property type="match status" value="1"/>
</dbReference>
<dbReference type="Gene3D" id="2.60.120.10">
    <property type="entry name" value="Jelly Rolls"/>
    <property type="match status" value="1"/>
</dbReference>
<evidence type="ECO:0000313" key="8">
    <source>
        <dbReference type="Proteomes" id="UP001156856"/>
    </source>
</evidence>
<dbReference type="GO" id="GO:0006355">
    <property type="term" value="P:regulation of DNA-templated transcription"/>
    <property type="evidence" value="ECO:0007669"/>
    <property type="project" value="InterPro"/>
</dbReference>
<dbReference type="InterPro" id="IPR036388">
    <property type="entry name" value="WH-like_DNA-bd_sf"/>
</dbReference>
<dbReference type="SUPFAM" id="SSF51206">
    <property type="entry name" value="cAMP-binding domain-like"/>
    <property type="match status" value="1"/>
</dbReference>
<dbReference type="InterPro" id="IPR000595">
    <property type="entry name" value="cNMP-bd_dom"/>
</dbReference>
<dbReference type="InterPro" id="IPR012318">
    <property type="entry name" value="HTH_CRP"/>
</dbReference>
<dbReference type="CDD" id="cd00038">
    <property type="entry name" value="CAP_ED"/>
    <property type="match status" value="1"/>
</dbReference>
<evidence type="ECO:0000313" key="5">
    <source>
        <dbReference type="EMBL" id="GEP07685.1"/>
    </source>
</evidence>
<dbReference type="EMBL" id="BSPK01000054">
    <property type="protein sequence ID" value="GLS64867.1"/>
    <property type="molecule type" value="Genomic_DNA"/>
</dbReference>
<reference evidence="5 7" key="3">
    <citation type="submission" date="2019-07" db="EMBL/GenBank/DDBJ databases">
        <title>Whole genome shotgun sequence of Methylobacterium oxalidis NBRC 107715.</title>
        <authorList>
            <person name="Hosoyama A."/>
            <person name="Uohara A."/>
            <person name="Ohji S."/>
            <person name="Ichikawa N."/>
        </authorList>
    </citation>
    <scope>NUCLEOTIDE SEQUENCE [LARGE SCALE GENOMIC DNA]</scope>
    <source>
        <strain evidence="5 7">NBRC 107715</strain>
    </source>
</reference>
<keyword evidence="8" id="KW-1185">Reference proteome</keyword>
<evidence type="ECO:0000256" key="3">
    <source>
        <dbReference type="ARBA" id="ARBA00023163"/>
    </source>
</evidence>
<keyword evidence="2" id="KW-0238">DNA-binding</keyword>
<protein>
    <submittedName>
        <fullName evidence="5">Crp/Fnr family transcriptional regulator</fullName>
    </submittedName>
</protein>
<dbReference type="Proteomes" id="UP000321960">
    <property type="component" value="Unassembled WGS sequence"/>
</dbReference>
<dbReference type="RefSeq" id="WP_306424535.1">
    <property type="nucleotide sequence ID" value="NZ_BJZU01000174.1"/>
</dbReference>
<evidence type="ECO:0000256" key="1">
    <source>
        <dbReference type="ARBA" id="ARBA00023015"/>
    </source>
</evidence>
<dbReference type="InterPro" id="IPR036390">
    <property type="entry name" value="WH_DNA-bd_sf"/>
</dbReference>
<dbReference type="Proteomes" id="UP001156856">
    <property type="component" value="Unassembled WGS sequence"/>
</dbReference>
<name>A0A512JCN4_9HYPH</name>
<keyword evidence="3" id="KW-0804">Transcription</keyword>
<dbReference type="SUPFAM" id="SSF46785">
    <property type="entry name" value="Winged helix' DNA-binding domain"/>
    <property type="match status" value="1"/>
</dbReference>
<reference evidence="6" key="1">
    <citation type="journal article" date="2014" name="Int. J. Syst. Evol. Microbiol.">
        <title>Complete genome of a new Firmicutes species belonging to the dominant human colonic microbiota ('Ruminococcus bicirculans') reveals two chromosomes and a selective capacity to utilize plant glucans.</title>
        <authorList>
            <consortium name="NISC Comparative Sequencing Program"/>
            <person name="Wegmann U."/>
            <person name="Louis P."/>
            <person name="Goesmann A."/>
            <person name="Henrissat B."/>
            <person name="Duncan S.H."/>
            <person name="Flint H.J."/>
        </authorList>
    </citation>
    <scope>NUCLEOTIDE SEQUENCE</scope>
    <source>
        <strain evidence="6">NBRC 107715</strain>
    </source>
</reference>
<organism evidence="5 7">
    <name type="scientific">Methylobacterium oxalidis</name>
    <dbReference type="NCBI Taxonomy" id="944322"/>
    <lineage>
        <taxon>Bacteria</taxon>
        <taxon>Pseudomonadati</taxon>
        <taxon>Pseudomonadota</taxon>
        <taxon>Alphaproteobacteria</taxon>
        <taxon>Hyphomicrobiales</taxon>
        <taxon>Methylobacteriaceae</taxon>
        <taxon>Methylobacterium</taxon>
    </lineage>
</organism>
<dbReference type="InterPro" id="IPR018490">
    <property type="entry name" value="cNMP-bd_dom_sf"/>
</dbReference>
<dbReference type="Gene3D" id="1.10.10.10">
    <property type="entry name" value="Winged helix-like DNA-binding domain superfamily/Winged helix DNA-binding domain"/>
    <property type="match status" value="1"/>
</dbReference>
<evidence type="ECO:0000313" key="7">
    <source>
        <dbReference type="Proteomes" id="UP000321960"/>
    </source>
</evidence>
<dbReference type="InterPro" id="IPR014710">
    <property type="entry name" value="RmlC-like_jellyroll"/>
</dbReference>
<reference evidence="6" key="4">
    <citation type="submission" date="2023-01" db="EMBL/GenBank/DDBJ databases">
        <title>Draft genome sequence of Methylobacterium oxalidis strain NBRC 107715.</title>
        <authorList>
            <person name="Sun Q."/>
            <person name="Mori K."/>
        </authorList>
    </citation>
    <scope>NUCLEOTIDE SEQUENCE</scope>
    <source>
        <strain evidence="6">NBRC 107715</strain>
    </source>
</reference>
<evidence type="ECO:0000313" key="6">
    <source>
        <dbReference type="EMBL" id="GLS64867.1"/>
    </source>
</evidence>
<dbReference type="Pfam" id="PF13545">
    <property type="entry name" value="HTH_Crp_2"/>
    <property type="match status" value="1"/>
</dbReference>
<dbReference type="SMART" id="SM00419">
    <property type="entry name" value="HTH_CRP"/>
    <property type="match status" value="1"/>
</dbReference>
<feature type="domain" description="HTH crp-type" evidence="4">
    <location>
        <begin position="172"/>
        <end position="246"/>
    </location>
</feature>
<dbReference type="AlphaFoldDB" id="A0A512JCN4"/>
<sequence>MLPLARGRALCITASESAAFMAAGSSAEKAPLIRKLESIANLSDAAREAVSALPMTVRVVEARQDLARDKDQPAHCCLLLTGWACRYKLLNEGRRQILSLHVPGDIPDSQSLHLRVLDHGLATLTQCRVGFLPHESLRELCVRFPDAASALWRDTLIDAAIFREWMTGIGRRTAHGRIAHVFCEMYLKLHAVGLAENHRCPWPITQTDLGDALGLTNVHVNRMLQDLRAQALIGPRYSELVIYDWDALCALGEFDETYLHMERKAAA</sequence>
<dbReference type="GO" id="GO:0003677">
    <property type="term" value="F:DNA binding"/>
    <property type="evidence" value="ECO:0007669"/>
    <property type="project" value="UniProtKB-KW"/>
</dbReference>
<dbReference type="Pfam" id="PF00027">
    <property type="entry name" value="cNMP_binding"/>
    <property type="match status" value="1"/>
</dbReference>
<proteinExistence type="predicted"/>
<gene>
    <name evidence="6" type="ORF">GCM10007888_32480</name>
    <name evidence="5" type="ORF">MOX02_57230</name>
</gene>